<evidence type="ECO:0000256" key="5">
    <source>
        <dbReference type="ARBA" id="ARBA00023002"/>
    </source>
</evidence>
<evidence type="ECO:0000256" key="4">
    <source>
        <dbReference type="ARBA" id="ARBA00022723"/>
    </source>
</evidence>
<keyword evidence="4 8" id="KW-0479">Metal-binding</keyword>
<dbReference type="AlphaFoldDB" id="A0A951UMF7"/>
<accession>A0A951UMF7</accession>
<dbReference type="GO" id="GO:0016125">
    <property type="term" value="P:sterol metabolic process"/>
    <property type="evidence" value="ECO:0007669"/>
    <property type="project" value="TreeGrafter"/>
</dbReference>
<evidence type="ECO:0000256" key="6">
    <source>
        <dbReference type="ARBA" id="ARBA00023004"/>
    </source>
</evidence>
<dbReference type="EMBL" id="JAHHHD010000010">
    <property type="protein sequence ID" value="MBW4659257.1"/>
    <property type="molecule type" value="Genomic_DNA"/>
</dbReference>
<keyword evidence="3 8" id="KW-0349">Heme</keyword>
<reference evidence="10" key="1">
    <citation type="submission" date="2021-05" db="EMBL/GenBank/DDBJ databases">
        <authorList>
            <person name="Pietrasiak N."/>
            <person name="Ward R."/>
            <person name="Stajich J.E."/>
            <person name="Kurbessoian T."/>
        </authorList>
    </citation>
    <scope>NUCLEOTIDE SEQUENCE</scope>
    <source>
        <strain evidence="10">UHER 2000/2452</strain>
    </source>
</reference>
<dbReference type="GO" id="GO:0004497">
    <property type="term" value="F:monooxygenase activity"/>
    <property type="evidence" value="ECO:0007669"/>
    <property type="project" value="UniProtKB-KW"/>
</dbReference>
<comment type="caution">
    <text evidence="10">The sequence shown here is derived from an EMBL/GenBank/DDBJ whole genome shotgun (WGS) entry which is preliminary data.</text>
</comment>
<gene>
    <name evidence="10" type="ORF">KME15_11320</name>
</gene>
<name>A0A951UMF7_9CYAN</name>
<dbReference type="Proteomes" id="UP000757435">
    <property type="component" value="Unassembled WGS sequence"/>
</dbReference>
<dbReference type="PROSITE" id="PS00086">
    <property type="entry name" value="CYTOCHROME_P450"/>
    <property type="match status" value="1"/>
</dbReference>
<dbReference type="PRINTS" id="PR00465">
    <property type="entry name" value="EP450IV"/>
</dbReference>
<comment type="cofactor">
    <cofactor evidence="1 8">
        <name>heme</name>
        <dbReference type="ChEBI" id="CHEBI:30413"/>
    </cofactor>
</comment>
<proteinExistence type="inferred from homology"/>
<evidence type="ECO:0000313" key="11">
    <source>
        <dbReference type="Proteomes" id="UP000757435"/>
    </source>
</evidence>
<evidence type="ECO:0000256" key="3">
    <source>
        <dbReference type="ARBA" id="ARBA00022617"/>
    </source>
</evidence>
<dbReference type="SUPFAM" id="SSF48264">
    <property type="entry name" value="Cytochrome P450"/>
    <property type="match status" value="1"/>
</dbReference>
<dbReference type="InterPro" id="IPR036396">
    <property type="entry name" value="Cyt_P450_sf"/>
</dbReference>
<dbReference type="Pfam" id="PF00067">
    <property type="entry name" value="p450"/>
    <property type="match status" value="1"/>
</dbReference>
<comment type="similarity">
    <text evidence="2 9">Belongs to the cytochrome P450 family.</text>
</comment>
<sequence length="453" mass="51885">MTAQAPQSSRSLKSPEEIPGSYGLPLIGETIELFRDEELFYWRHFHKYGSIFKTRAMGKNFAFLIGPEANRLVMMEQADHVSTTLGWEFLRPVFGNGLLFMEGEKHRATRRLMYPAFHGRAIASYFDTIQSVAQDFVQDWATRETVNLLTEFRRLTLVIACRLFIGTQTASEVGQTSQWFSQLVKGGLSILRLDIPWTPYGRSQHARQKLTEFMRSVIAERQRQGNLQESRDVLGLLLAAVDEDGNHLSESEVIDHALFMLVAGHETTSNLLSWLVYELGAHPEWQSRLRSEQDAILKDAPLDMTHLKQLSHLTNVLKEGERLYPPVYGMPRGVVKDIEYAGYRIPAGWYVDVSPMLTHRLPELYAEPDRFDPDRFAPPREEDKQHPFALVGFGSGPHGCLGFEFAQMEMRVILLTLLRQYSWTVTPERESIAPMRQPSKLMKNLQARFTLVN</sequence>
<evidence type="ECO:0000256" key="8">
    <source>
        <dbReference type="PIRSR" id="PIRSR602403-1"/>
    </source>
</evidence>
<keyword evidence="6 8" id="KW-0408">Iron</keyword>
<evidence type="ECO:0000256" key="7">
    <source>
        <dbReference type="ARBA" id="ARBA00023033"/>
    </source>
</evidence>
<evidence type="ECO:0000256" key="1">
    <source>
        <dbReference type="ARBA" id="ARBA00001971"/>
    </source>
</evidence>
<dbReference type="PANTHER" id="PTHR24286">
    <property type="entry name" value="CYTOCHROME P450 26"/>
    <property type="match status" value="1"/>
</dbReference>
<dbReference type="InterPro" id="IPR017972">
    <property type="entry name" value="Cyt_P450_CS"/>
</dbReference>
<organism evidence="10 11">
    <name type="scientific">Drouetiella hepatica Uher 2000/2452</name>
    <dbReference type="NCBI Taxonomy" id="904376"/>
    <lineage>
        <taxon>Bacteria</taxon>
        <taxon>Bacillati</taxon>
        <taxon>Cyanobacteriota</taxon>
        <taxon>Cyanophyceae</taxon>
        <taxon>Oculatellales</taxon>
        <taxon>Oculatellaceae</taxon>
        <taxon>Drouetiella</taxon>
    </lineage>
</organism>
<reference evidence="10" key="2">
    <citation type="journal article" date="2022" name="Microbiol. Resour. Announc.">
        <title>Metagenome Sequencing to Explore Phylogenomics of Terrestrial Cyanobacteria.</title>
        <authorList>
            <person name="Ward R.D."/>
            <person name="Stajich J.E."/>
            <person name="Johansen J.R."/>
            <person name="Huntemann M."/>
            <person name="Clum A."/>
            <person name="Foster B."/>
            <person name="Foster B."/>
            <person name="Roux S."/>
            <person name="Palaniappan K."/>
            <person name="Varghese N."/>
            <person name="Mukherjee S."/>
            <person name="Reddy T.B.K."/>
            <person name="Daum C."/>
            <person name="Copeland A."/>
            <person name="Chen I.A."/>
            <person name="Ivanova N.N."/>
            <person name="Kyrpides N.C."/>
            <person name="Shapiro N."/>
            <person name="Eloe-Fadrosh E.A."/>
            <person name="Pietrasiak N."/>
        </authorList>
    </citation>
    <scope>NUCLEOTIDE SEQUENCE</scope>
    <source>
        <strain evidence="10">UHER 2000/2452</strain>
    </source>
</reference>
<keyword evidence="7 9" id="KW-0503">Monooxygenase</keyword>
<dbReference type="InterPro" id="IPR001128">
    <property type="entry name" value="Cyt_P450"/>
</dbReference>
<evidence type="ECO:0000313" key="10">
    <source>
        <dbReference type="EMBL" id="MBW4659257.1"/>
    </source>
</evidence>
<dbReference type="PRINTS" id="PR00385">
    <property type="entry name" value="P450"/>
</dbReference>
<dbReference type="PANTHER" id="PTHR24286:SF24">
    <property type="entry name" value="LANOSTEROL 14-ALPHA DEMETHYLASE"/>
    <property type="match status" value="1"/>
</dbReference>
<dbReference type="GO" id="GO:0005506">
    <property type="term" value="F:iron ion binding"/>
    <property type="evidence" value="ECO:0007669"/>
    <property type="project" value="InterPro"/>
</dbReference>
<dbReference type="GO" id="GO:0020037">
    <property type="term" value="F:heme binding"/>
    <property type="evidence" value="ECO:0007669"/>
    <property type="project" value="InterPro"/>
</dbReference>
<feature type="binding site" description="axial binding residue" evidence="8">
    <location>
        <position position="400"/>
    </location>
    <ligand>
        <name>heme</name>
        <dbReference type="ChEBI" id="CHEBI:30413"/>
    </ligand>
    <ligandPart>
        <name>Fe</name>
        <dbReference type="ChEBI" id="CHEBI:18248"/>
    </ligandPart>
</feature>
<keyword evidence="5 9" id="KW-0560">Oxidoreductase</keyword>
<dbReference type="InterPro" id="IPR002403">
    <property type="entry name" value="Cyt_P450_E_grp-IV"/>
</dbReference>
<protein>
    <submittedName>
        <fullName evidence="10">Cytochrome P450</fullName>
    </submittedName>
</protein>
<dbReference type="GO" id="GO:0016705">
    <property type="term" value="F:oxidoreductase activity, acting on paired donors, with incorporation or reduction of molecular oxygen"/>
    <property type="evidence" value="ECO:0007669"/>
    <property type="project" value="InterPro"/>
</dbReference>
<evidence type="ECO:0000256" key="9">
    <source>
        <dbReference type="RuleBase" id="RU000461"/>
    </source>
</evidence>
<dbReference type="Gene3D" id="1.10.630.10">
    <property type="entry name" value="Cytochrome P450"/>
    <property type="match status" value="1"/>
</dbReference>
<evidence type="ECO:0000256" key="2">
    <source>
        <dbReference type="ARBA" id="ARBA00010617"/>
    </source>
</evidence>